<dbReference type="Proteomes" id="UP000190961">
    <property type="component" value="Unassembled WGS sequence"/>
</dbReference>
<sequence length="1124" mass="127520">MIPLAILFGVLVYAKLYGFKRALSELVQSKTNGLYTLSIGHSSIDWLALTFTLDDVKISRTSAAPAKGIREVTIPYMQLQFGSIASISMVRQFDIQNLIIDEPVIEIDAQQRSTVKHSNTNLSYQVVKLYPAIESLLGRFDIESLSIRRATVGMKNVANTSVKLNLIDLLVEHWNIQELTPKSQFQLKVGGQALAFPKASLNFSGIEFNFRQHHLLFSDFSFSSLDTVSQSKVEVSGKSLLLQKLDYKALYENQRYAIKRAVIDRPNVVVEFKLKENAKVKDRDLLTRIVKQAIGECSIDSTVIRDARVHLVVQKDRDSVKIDLPHVNINVYSFKVIRDSSAFQVGGLEAGLDRTAIALKRNFSFNCNAILFDQHRDLTLTDVVLYDSSIHKNIATCGKLKLKYFNLLDFAFDKKIRADGLTLEDAEINITPERVRQNAANKKEDDRIEDIAIRSLALKNVTMRYADARQTIRVNKLSVTVNNLKRGAVGDFQYNLGIIRFSDAFVKNTSSHLESRMKGVDFDGKLFRAAEVDVKKDSLHFYARNMMALKDGEESIRKNHRRWVNLYFNRLEITGKLPQQANNKNKPQDLPFESIDHVSIDNIVIAAHQGNKRLSFSGKNIIAEKITAKENKITFTSAQGQLSDVNMHTPDLAVSAEQIKMDYPKQFLLRECQFRKNNLRVELPYLELETIEQDENFWAIHSLKTKKIEIFKNEKSLFVSDSIRLLNAEMASDEPPFIKDIEVYNPLLTLHETKRHVRRNEDKAISLAMVRHFIIHPGKVKWKGDKSILFGRLEGDTKNGTLNCASLRSETERMTIQAYDILLKNNKISIDSVRLKPRKDWIASNAIENDIIDVSFQGITMQGFSTEYIVESRKMKNVAVTIDRFSFDIKRDKRMPDPAIFEKPVTLEGLFKLPASVAVNTIDLKQGKLRYTETSEKTGEDGIVELDNIAASLKFDNTRKGRPLSMTATSRLYSEGNLHVKYETIDSSSFNLTIRLKDFNLTALNRVVLPLQSIQIKSGYLKQYDLQITATAEEAAGTSSITYNNLHLEIRRPGESDKKRLGNELLTFLANGILKNKRENATAVISQPRIKHKAIFNYWVKSAIQGAMGGIRRGKNKKVGNVHS</sequence>
<accession>A0A1T5MJF7</accession>
<reference evidence="1 2" key="1">
    <citation type="submission" date="2017-02" db="EMBL/GenBank/DDBJ databases">
        <authorList>
            <person name="Peterson S.W."/>
        </authorList>
    </citation>
    <scope>NUCLEOTIDE SEQUENCE [LARGE SCALE GENOMIC DNA]</scope>
    <source>
        <strain evidence="1 2">DSM 25262</strain>
    </source>
</reference>
<dbReference type="AlphaFoldDB" id="A0A1T5MJF7"/>
<evidence type="ECO:0008006" key="3">
    <source>
        <dbReference type="Google" id="ProtNLM"/>
    </source>
</evidence>
<protein>
    <recommendedName>
        <fullName evidence="3">AsmA-like C-terminal region</fullName>
    </recommendedName>
</protein>
<proteinExistence type="predicted"/>
<evidence type="ECO:0000313" key="2">
    <source>
        <dbReference type="Proteomes" id="UP000190961"/>
    </source>
</evidence>
<evidence type="ECO:0000313" key="1">
    <source>
        <dbReference type="EMBL" id="SKC88345.1"/>
    </source>
</evidence>
<keyword evidence="2" id="KW-1185">Reference proteome</keyword>
<gene>
    <name evidence="1" type="ORF">SAMN05660236_5556</name>
</gene>
<name>A0A1T5MJF7_9BACT</name>
<dbReference type="EMBL" id="FUZU01000005">
    <property type="protein sequence ID" value="SKC88345.1"/>
    <property type="molecule type" value="Genomic_DNA"/>
</dbReference>
<organism evidence="1 2">
    <name type="scientific">Ohtaekwangia koreensis</name>
    <dbReference type="NCBI Taxonomy" id="688867"/>
    <lineage>
        <taxon>Bacteria</taxon>
        <taxon>Pseudomonadati</taxon>
        <taxon>Bacteroidota</taxon>
        <taxon>Cytophagia</taxon>
        <taxon>Cytophagales</taxon>
        <taxon>Fulvivirgaceae</taxon>
        <taxon>Ohtaekwangia</taxon>
    </lineage>
</organism>
<dbReference type="STRING" id="688867.SAMN05660236_5556"/>